<evidence type="ECO:0000259" key="14">
    <source>
        <dbReference type="SMART" id="SM01119"/>
    </source>
</evidence>
<dbReference type="EC" id="4.3.1.18" evidence="11"/>
<evidence type="ECO:0000256" key="3">
    <source>
        <dbReference type="ARBA" id="ARBA00005323"/>
    </source>
</evidence>
<evidence type="ECO:0000256" key="13">
    <source>
        <dbReference type="ARBA" id="ARBA00075219"/>
    </source>
</evidence>
<evidence type="ECO:0000256" key="6">
    <source>
        <dbReference type="ARBA" id="ARBA00022833"/>
    </source>
</evidence>
<evidence type="ECO:0000313" key="16">
    <source>
        <dbReference type="Proteomes" id="UP000054270"/>
    </source>
</evidence>
<dbReference type="GO" id="GO:0008721">
    <property type="term" value="F:D-serine ammonia-lyase activity"/>
    <property type="evidence" value="ECO:0007669"/>
    <property type="project" value="UniProtKB-EC"/>
</dbReference>
<dbReference type="Gene3D" id="3.20.20.10">
    <property type="entry name" value="Alanine racemase"/>
    <property type="match status" value="1"/>
</dbReference>
<dbReference type="SUPFAM" id="SSF51419">
    <property type="entry name" value="PLP-binding barrel"/>
    <property type="match status" value="1"/>
</dbReference>
<dbReference type="Pfam" id="PF01168">
    <property type="entry name" value="Ala_racemase_N"/>
    <property type="match status" value="1"/>
</dbReference>
<organism evidence="15 16">
    <name type="scientific">Hypholoma sublateritium (strain FD-334 SS-4)</name>
    <dbReference type="NCBI Taxonomy" id="945553"/>
    <lineage>
        <taxon>Eukaryota</taxon>
        <taxon>Fungi</taxon>
        <taxon>Dikarya</taxon>
        <taxon>Basidiomycota</taxon>
        <taxon>Agaricomycotina</taxon>
        <taxon>Agaricomycetes</taxon>
        <taxon>Agaricomycetidae</taxon>
        <taxon>Agaricales</taxon>
        <taxon>Agaricineae</taxon>
        <taxon>Strophariaceae</taxon>
        <taxon>Hypholoma</taxon>
    </lineage>
</organism>
<name>A0A0D2MZ86_HYPSF</name>
<dbReference type="GO" id="GO:0036088">
    <property type="term" value="P:D-serine catabolic process"/>
    <property type="evidence" value="ECO:0007669"/>
    <property type="project" value="TreeGrafter"/>
</dbReference>
<dbReference type="OMA" id="WPRFYGW"/>
<comment type="cofactor">
    <cofactor evidence="1">
        <name>pyridoxal 5'-phosphate</name>
        <dbReference type="ChEBI" id="CHEBI:597326"/>
    </cofactor>
</comment>
<evidence type="ECO:0000256" key="8">
    <source>
        <dbReference type="ARBA" id="ARBA00023239"/>
    </source>
</evidence>
<dbReference type="FunFam" id="3.20.20.10:FF:000016">
    <property type="entry name" value="D-serine dehydratase"/>
    <property type="match status" value="1"/>
</dbReference>
<dbReference type="GO" id="GO:0009636">
    <property type="term" value="P:response to toxic substance"/>
    <property type="evidence" value="ECO:0007669"/>
    <property type="project" value="UniProtKB-KW"/>
</dbReference>
<evidence type="ECO:0000256" key="4">
    <source>
        <dbReference type="ARBA" id="ARBA00022575"/>
    </source>
</evidence>
<dbReference type="InterPro" id="IPR051466">
    <property type="entry name" value="D-amino_acid_metab_enzyme"/>
</dbReference>
<gene>
    <name evidence="15" type="ORF">HYPSUDRAFT_32918</name>
</gene>
<evidence type="ECO:0000256" key="7">
    <source>
        <dbReference type="ARBA" id="ARBA00022898"/>
    </source>
</evidence>
<dbReference type="InterPro" id="IPR029066">
    <property type="entry name" value="PLP-binding_barrel"/>
</dbReference>
<dbReference type="Proteomes" id="UP000054270">
    <property type="component" value="Unassembled WGS sequence"/>
</dbReference>
<dbReference type="InterPro" id="IPR001608">
    <property type="entry name" value="Ala_racemase_N"/>
</dbReference>
<evidence type="ECO:0000256" key="10">
    <source>
        <dbReference type="ARBA" id="ARBA00055764"/>
    </source>
</evidence>
<keyword evidence="16" id="KW-1185">Reference proteome</keyword>
<comment type="function">
    <text evidence="10">Catalyzes the conversion of D-serine to pyruvate and ammonia. May play a role in D-serine detoxification.</text>
</comment>
<evidence type="ECO:0000256" key="5">
    <source>
        <dbReference type="ARBA" id="ARBA00022723"/>
    </source>
</evidence>
<dbReference type="InterPro" id="IPR042208">
    <property type="entry name" value="D-ser_dehydrat-like_sf"/>
</dbReference>
<keyword evidence="7" id="KW-0663">Pyridoxal phosphate</keyword>
<dbReference type="PANTHER" id="PTHR28004:SF2">
    <property type="entry name" value="D-SERINE DEHYDRATASE"/>
    <property type="match status" value="1"/>
</dbReference>
<dbReference type="SMART" id="SM01119">
    <property type="entry name" value="D-ser_dehydrat"/>
    <property type="match status" value="1"/>
</dbReference>
<keyword evidence="4" id="KW-0216">Detoxification</keyword>
<evidence type="ECO:0000313" key="15">
    <source>
        <dbReference type="EMBL" id="KJA29458.1"/>
    </source>
</evidence>
<evidence type="ECO:0000256" key="2">
    <source>
        <dbReference type="ARBA" id="ARBA00001947"/>
    </source>
</evidence>
<evidence type="ECO:0000256" key="11">
    <source>
        <dbReference type="ARBA" id="ARBA00066349"/>
    </source>
</evidence>
<keyword evidence="8" id="KW-0456">Lyase</keyword>
<reference evidence="16" key="1">
    <citation type="submission" date="2014-04" db="EMBL/GenBank/DDBJ databases">
        <title>Evolutionary Origins and Diversification of the Mycorrhizal Mutualists.</title>
        <authorList>
            <consortium name="DOE Joint Genome Institute"/>
            <consortium name="Mycorrhizal Genomics Consortium"/>
            <person name="Kohler A."/>
            <person name="Kuo A."/>
            <person name="Nagy L.G."/>
            <person name="Floudas D."/>
            <person name="Copeland A."/>
            <person name="Barry K.W."/>
            <person name="Cichocki N."/>
            <person name="Veneault-Fourrey C."/>
            <person name="LaButti K."/>
            <person name="Lindquist E.A."/>
            <person name="Lipzen A."/>
            <person name="Lundell T."/>
            <person name="Morin E."/>
            <person name="Murat C."/>
            <person name="Riley R."/>
            <person name="Ohm R."/>
            <person name="Sun H."/>
            <person name="Tunlid A."/>
            <person name="Henrissat B."/>
            <person name="Grigoriev I.V."/>
            <person name="Hibbett D.S."/>
            <person name="Martin F."/>
        </authorList>
    </citation>
    <scope>NUCLEOTIDE SEQUENCE [LARGE SCALE GENOMIC DNA]</scope>
    <source>
        <strain evidence="16">FD-334 SS-4</strain>
    </source>
</reference>
<sequence length="432" mass="47109">MTPQSTTPIHLLARPNKAQLVDAFVGKPLDGLRTPAIIVDRKLFALNCANMHRKAREWGATFRAHLKTHKTVEGTRLQLSSQEDRTHAVIVSTIMEAWEVVQGGLVSDSTVKDILYGLPVAINKVADLSSLRNILESNGGNLRLLVDHPDQVKFLEEYERGQEKSNRWSVFVKINGGQNRAGVIPESAEFLALLEVLLKSPAAILHGFYGHAGNAYGSTSLAEASEFLSKEVESVNIAAKSALEMISSSHPEAVVSKPFVLSVGSTPTAHAADTETRKLLSELLYGVLELHAGNYPMLDLQQQNTGLIDHARISQRVRATVISYYPGRGVNGTDEAMVDAGAIAFSKDTGPSKTFGEIVGRPWTLSRISQEHGILTCDEGKATEHLKLGTIVDIVGQHACLIAAAYPWYYVVDSEVEDGSKVVDVWVPWKGW</sequence>
<dbReference type="Pfam" id="PF14031">
    <property type="entry name" value="D-ser_dehydrat"/>
    <property type="match status" value="1"/>
</dbReference>
<evidence type="ECO:0000256" key="1">
    <source>
        <dbReference type="ARBA" id="ARBA00001933"/>
    </source>
</evidence>
<protein>
    <recommendedName>
        <fullName evidence="12">D-serine dehydratase</fullName>
        <ecNumber evidence="11">4.3.1.18</ecNumber>
    </recommendedName>
    <alternativeName>
        <fullName evidence="13">D-serine deaminase</fullName>
    </alternativeName>
</protein>
<dbReference type="STRING" id="945553.A0A0D2MZ86"/>
<dbReference type="PANTHER" id="PTHR28004">
    <property type="entry name" value="ZGC:162816-RELATED"/>
    <property type="match status" value="1"/>
</dbReference>
<evidence type="ECO:0000256" key="12">
    <source>
        <dbReference type="ARBA" id="ARBA00069616"/>
    </source>
</evidence>
<dbReference type="OrthoDB" id="20198at2759"/>
<comment type="cofactor">
    <cofactor evidence="2">
        <name>Zn(2+)</name>
        <dbReference type="ChEBI" id="CHEBI:29105"/>
    </cofactor>
</comment>
<dbReference type="Gene3D" id="2.40.37.20">
    <property type="entry name" value="D-serine dehydratase-like domain"/>
    <property type="match status" value="1"/>
</dbReference>
<dbReference type="GO" id="GO:0046872">
    <property type="term" value="F:metal ion binding"/>
    <property type="evidence" value="ECO:0007669"/>
    <property type="project" value="UniProtKB-KW"/>
</dbReference>
<comment type="similarity">
    <text evidence="3">Belongs to the DSD1 family.</text>
</comment>
<keyword evidence="5" id="KW-0479">Metal-binding</keyword>
<accession>A0A0D2MZ86</accession>
<dbReference type="AlphaFoldDB" id="A0A0D2MZ86"/>
<feature type="domain" description="D-serine dehydratase-like" evidence="14">
    <location>
        <begin position="314"/>
        <end position="413"/>
    </location>
</feature>
<proteinExistence type="inferred from homology"/>
<dbReference type="InterPro" id="IPR026956">
    <property type="entry name" value="D-ser_dehydrat-like_dom"/>
</dbReference>
<keyword evidence="6" id="KW-0862">Zinc</keyword>
<dbReference type="EMBL" id="KN817519">
    <property type="protein sequence ID" value="KJA29458.1"/>
    <property type="molecule type" value="Genomic_DNA"/>
</dbReference>
<evidence type="ECO:0000256" key="9">
    <source>
        <dbReference type="ARBA" id="ARBA00051198"/>
    </source>
</evidence>
<comment type="catalytic activity">
    <reaction evidence="9">
        <text>D-serine = pyruvate + NH4(+)</text>
        <dbReference type="Rhea" id="RHEA:13977"/>
        <dbReference type="ChEBI" id="CHEBI:15361"/>
        <dbReference type="ChEBI" id="CHEBI:28938"/>
        <dbReference type="ChEBI" id="CHEBI:35247"/>
        <dbReference type="EC" id="4.3.1.18"/>
    </reaction>
    <physiologicalReaction direction="left-to-right" evidence="9">
        <dbReference type="Rhea" id="RHEA:13978"/>
    </physiologicalReaction>
</comment>